<name>A0A392MFU2_9FABA</name>
<organism evidence="2 3">
    <name type="scientific">Trifolium medium</name>
    <dbReference type="NCBI Taxonomy" id="97028"/>
    <lineage>
        <taxon>Eukaryota</taxon>
        <taxon>Viridiplantae</taxon>
        <taxon>Streptophyta</taxon>
        <taxon>Embryophyta</taxon>
        <taxon>Tracheophyta</taxon>
        <taxon>Spermatophyta</taxon>
        <taxon>Magnoliopsida</taxon>
        <taxon>eudicotyledons</taxon>
        <taxon>Gunneridae</taxon>
        <taxon>Pentapetalae</taxon>
        <taxon>rosids</taxon>
        <taxon>fabids</taxon>
        <taxon>Fabales</taxon>
        <taxon>Fabaceae</taxon>
        <taxon>Papilionoideae</taxon>
        <taxon>50 kb inversion clade</taxon>
        <taxon>NPAAA clade</taxon>
        <taxon>Hologalegina</taxon>
        <taxon>IRL clade</taxon>
        <taxon>Trifolieae</taxon>
        <taxon>Trifolium</taxon>
    </lineage>
</organism>
<dbReference type="GO" id="GO:0005524">
    <property type="term" value="F:ATP binding"/>
    <property type="evidence" value="ECO:0007669"/>
    <property type="project" value="InterPro"/>
</dbReference>
<dbReference type="PROSITE" id="PS50011">
    <property type="entry name" value="PROTEIN_KINASE_DOM"/>
    <property type="match status" value="1"/>
</dbReference>
<dbReference type="Proteomes" id="UP000265520">
    <property type="component" value="Unassembled WGS sequence"/>
</dbReference>
<proteinExistence type="predicted"/>
<gene>
    <name evidence="2" type="ORF">A2U01_0006797</name>
</gene>
<sequence length="76" mass="8250">RLLGEGSIGPVYRAKYADGKVFAVKKINPSLLDGGSPEEFSQIVTSTCKLRHPNIAEQTINLEHQSQNCIGNCSGY</sequence>
<dbReference type="GO" id="GO:0004672">
    <property type="term" value="F:protein kinase activity"/>
    <property type="evidence" value="ECO:0007669"/>
    <property type="project" value="InterPro"/>
</dbReference>
<keyword evidence="3" id="KW-1185">Reference proteome</keyword>
<dbReference type="Gene3D" id="3.30.200.20">
    <property type="entry name" value="Phosphorylase Kinase, domain 1"/>
    <property type="match status" value="1"/>
</dbReference>
<dbReference type="InterPro" id="IPR000719">
    <property type="entry name" value="Prot_kinase_dom"/>
</dbReference>
<evidence type="ECO:0000313" key="2">
    <source>
        <dbReference type="EMBL" id="MCH85945.1"/>
    </source>
</evidence>
<evidence type="ECO:0000313" key="3">
    <source>
        <dbReference type="Proteomes" id="UP000265520"/>
    </source>
</evidence>
<feature type="non-terminal residue" evidence="2">
    <location>
        <position position="1"/>
    </location>
</feature>
<keyword evidence="2" id="KW-0675">Receptor</keyword>
<feature type="domain" description="Protein kinase" evidence="1">
    <location>
        <begin position="1"/>
        <end position="76"/>
    </location>
</feature>
<comment type="caution">
    <text evidence="2">The sequence shown here is derived from an EMBL/GenBank/DDBJ whole genome shotgun (WGS) entry which is preliminary data.</text>
</comment>
<accession>A0A392MFU2</accession>
<reference evidence="2 3" key="1">
    <citation type="journal article" date="2018" name="Front. Plant Sci.">
        <title>Red Clover (Trifolium pratense) and Zigzag Clover (T. medium) - A Picture of Genomic Similarities and Differences.</title>
        <authorList>
            <person name="Dluhosova J."/>
            <person name="Istvanek J."/>
            <person name="Nedelnik J."/>
            <person name="Repkova J."/>
        </authorList>
    </citation>
    <scope>NUCLEOTIDE SEQUENCE [LARGE SCALE GENOMIC DNA]</scope>
    <source>
        <strain evidence="3">cv. 10/8</strain>
        <tissue evidence="2">Leaf</tissue>
    </source>
</reference>
<dbReference type="EMBL" id="LXQA010009444">
    <property type="protein sequence ID" value="MCH85945.1"/>
    <property type="molecule type" value="Genomic_DNA"/>
</dbReference>
<dbReference type="InterPro" id="IPR011009">
    <property type="entry name" value="Kinase-like_dom_sf"/>
</dbReference>
<protein>
    <submittedName>
        <fullName evidence="2">Protein STRUBBELIG-RECEPTOR FAMILY 5-like</fullName>
    </submittedName>
</protein>
<dbReference type="SUPFAM" id="SSF56112">
    <property type="entry name" value="Protein kinase-like (PK-like)"/>
    <property type="match status" value="1"/>
</dbReference>
<evidence type="ECO:0000259" key="1">
    <source>
        <dbReference type="PROSITE" id="PS50011"/>
    </source>
</evidence>
<dbReference type="AlphaFoldDB" id="A0A392MFU2"/>